<feature type="domain" description="Receptor ligand binding region" evidence="5">
    <location>
        <begin position="29"/>
        <end position="160"/>
    </location>
</feature>
<evidence type="ECO:0000259" key="5">
    <source>
        <dbReference type="Pfam" id="PF01094"/>
    </source>
</evidence>
<reference evidence="7" key="1">
    <citation type="submission" date="2025-08" db="UniProtKB">
        <authorList>
            <consortium name="RefSeq"/>
        </authorList>
    </citation>
    <scope>IDENTIFICATION</scope>
    <source>
        <tissue evidence="7">Testes</tissue>
    </source>
</reference>
<dbReference type="Gene3D" id="3.40.50.2300">
    <property type="match status" value="1"/>
</dbReference>
<dbReference type="RefSeq" id="XP_006818219.1">
    <property type="nucleotide sequence ID" value="XM_006818156.1"/>
</dbReference>
<dbReference type="InterPro" id="IPR001828">
    <property type="entry name" value="ANF_lig-bd_rcpt"/>
</dbReference>
<dbReference type="SUPFAM" id="SSF53822">
    <property type="entry name" value="Periplasmic binding protein-like I"/>
    <property type="match status" value="1"/>
</dbReference>
<evidence type="ECO:0000313" key="7">
    <source>
        <dbReference type="RefSeq" id="XP_006818219.1"/>
    </source>
</evidence>
<evidence type="ECO:0000256" key="1">
    <source>
        <dbReference type="ARBA" id="ARBA00004370"/>
    </source>
</evidence>
<protein>
    <submittedName>
        <fullName evidence="7">Atrial natriuretic peptide receptor 3-like</fullName>
    </submittedName>
</protein>
<gene>
    <name evidence="7" type="primary">LOC102809976</name>
</gene>
<dbReference type="PANTHER" id="PTHR44755:SF8">
    <property type="entry name" value="RECEPTOR LIGAND BINDING REGION DOMAIN-CONTAINING PROTEIN"/>
    <property type="match status" value="1"/>
</dbReference>
<proteinExistence type="predicted"/>
<keyword evidence="6" id="KW-1185">Reference proteome</keyword>
<accession>A0ABM0MDX8</accession>
<keyword evidence="2" id="KW-0812">Transmembrane</keyword>
<dbReference type="PANTHER" id="PTHR44755">
    <property type="entry name" value="NATRIURETIC PEPTIDE RECEPTOR 3-RELATED"/>
    <property type="match status" value="1"/>
</dbReference>
<comment type="subcellular location">
    <subcellularLocation>
        <location evidence="1">Membrane</location>
    </subcellularLocation>
</comment>
<feature type="non-terminal residue" evidence="7">
    <location>
        <position position="220"/>
    </location>
</feature>
<evidence type="ECO:0000256" key="4">
    <source>
        <dbReference type="ARBA" id="ARBA00023136"/>
    </source>
</evidence>
<dbReference type="GeneID" id="102809976"/>
<evidence type="ECO:0000256" key="2">
    <source>
        <dbReference type="ARBA" id="ARBA00022692"/>
    </source>
</evidence>
<name>A0ABM0MDX8_SACKO</name>
<organism evidence="6 7">
    <name type="scientific">Saccoglossus kowalevskii</name>
    <name type="common">Acorn worm</name>
    <dbReference type="NCBI Taxonomy" id="10224"/>
    <lineage>
        <taxon>Eukaryota</taxon>
        <taxon>Metazoa</taxon>
        <taxon>Hemichordata</taxon>
        <taxon>Enteropneusta</taxon>
        <taxon>Harrimaniidae</taxon>
        <taxon>Saccoglossus</taxon>
    </lineage>
</organism>
<keyword evidence="3" id="KW-1133">Transmembrane helix</keyword>
<dbReference type="Proteomes" id="UP000694865">
    <property type="component" value="Unplaced"/>
</dbReference>
<evidence type="ECO:0000256" key="3">
    <source>
        <dbReference type="ARBA" id="ARBA00022989"/>
    </source>
</evidence>
<keyword evidence="4" id="KW-0472">Membrane</keyword>
<dbReference type="InterPro" id="IPR052612">
    <property type="entry name" value="ANP_Clearance_Receptor"/>
</dbReference>
<sequence>MITDRGHFHVSQDLSIDIMYPYIKPMIAPGIDIAIERVQNDRSLLTGANISVTYVDSACSNHVSMIRAVELMGNIKGLGVEAFVGPACEYAAAPVVRFASYWQIPLLTTGAKAQTFGHKTEKEYEMITRTHPPHIKMAEAFVEILQNFNWQRIAVLHQDDGGRPFRDCWFFNAALQAAMVTAGIKYPDEKRYETFNEYSLGDADHDYSELLKKIVIPQAR</sequence>
<dbReference type="Pfam" id="PF01094">
    <property type="entry name" value="ANF_receptor"/>
    <property type="match status" value="1"/>
</dbReference>
<evidence type="ECO:0000313" key="6">
    <source>
        <dbReference type="Proteomes" id="UP000694865"/>
    </source>
</evidence>
<dbReference type="InterPro" id="IPR028082">
    <property type="entry name" value="Peripla_BP_I"/>
</dbReference>